<evidence type="ECO:0000313" key="4">
    <source>
        <dbReference type="Proteomes" id="UP000006201"/>
    </source>
</evidence>
<dbReference type="InterPro" id="IPR006674">
    <property type="entry name" value="HD_domain"/>
</dbReference>
<dbReference type="InterPro" id="IPR021812">
    <property type="entry name" value="DUF3391"/>
</dbReference>
<proteinExistence type="predicted"/>
<feature type="domain" description="HD" evidence="1">
    <location>
        <begin position="153"/>
        <end position="218"/>
    </location>
</feature>
<accession>A4C768</accession>
<dbReference type="Gene3D" id="1.10.3210.10">
    <property type="entry name" value="Hypothetical protein af1432"/>
    <property type="match status" value="1"/>
</dbReference>
<dbReference type="InterPro" id="IPR003607">
    <property type="entry name" value="HD/PDEase_dom"/>
</dbReference>
<dbReference type="RefSeq" id="WP_009837696.1">
    <property type="nucleotide sequence ID" value="NZ_AAOH01000002.1"/>
</dbReference>
<keyword evidence="4" id="KW-1185">Reference proteome</keyword>
<protein>
    <submittedName>
        <fullName evidence="3">Uncharacterized protein</fullName>
    </submittedName>
</protein>
<evidence type="ECO:0000259" key="2">
    <source>
        <dbReference type="Pfam" id="PF11871"/>
    </source>
</evidence>
<dbReference type="EMBL" id="AAOH01000002">
    <property type="protein sequence ID" value="EAR29822.1"/>
    <property type="molecule type" value="Genomic_DNA"/>
</dbReference>
<organism evidence="3 4">
    <name type="scientific">Pseudoalteromonas tunicata D2</name>
    <dbReference type="NCBI Taxonomy" id="87626"/>
    <lineage>
        <taxon>Bacteria</taxon>
        <taxon>Pseudomonadati</taxon>
        <taxon>Pseudomonadota</taxon>
        <taxon>Gammaproteobacteria</taxon>
        <taxon>Alteromonadales</taxon>
        <taxon>Pseudoalteromonadaceae</taxon>
        <taxon>Pseudoalteromonas</taxon>
    </lineage>
</organism>
<dbReference type="Pfam" id="PF01966">
    <property type="entry name" value="HD"/>
    <property type="match status" value="1"/>
</dbReference>
<dbReference type="STRING" id="87626.PTD2_13419"/>
<gene>
    <name evidence="3" type="ORF">PTD2_13419</name>
</gene>
<dbReference type="Pfam" id="PF11871">
    <property type="entry name" value="DUF3391"/>
    <property type="match status" value="1"/>
</dbReference>
<evidence type="ECO:0000259" key="1">
    <source>
        <dbReference type="Pfam" id="PF01966"/>
    </source>
</evidence>
<dbReference type="SUPFAM" id="SSF109604">
    <property type="entry name" value="HD-domain/PDEase-like"/>
    <property type="match status" value="1"/>
</dbReference>
<reference evidence="3 4" key="1">
    <citation type="submission" date="2006-02" db="EMBL/GenBank/DDBJ databases">
        <authorList>
            <person name="Moran M.A."/>
            <person name="Kjelleberg S."/>
            <person name="Egan S."/>
            <person name="Saunders N."/>
            <person name="Thomas T."/>
            <person name="Ferriera S."/>
            <person name="Johnson J."/>
            <person name="Kravitz S."/>
            <person name="Halpern A."/>
            <person name="Remington K."/>
            <person name="Beeson K."/>
            <person name="Tran B."/>
            <person name="Rogers Y.-H."/>
            <person name="Friedman R."/>
            <person name="Venter J.C."/>
        </authorList>
    </citation>
    <scope>NUCLEOTIDE SEQUENCE [LARGE SCALE GENOMIC DNA]</scope>
    <source>
        <strain evidence="3 4">D2</strain>
    </source>
</reference>
<evidence type="ECO:0000313" key="3">
    <source>
        <dbReference type="EMBL" id="EAR29822.1"/>
    </source>
</evidence>
<name>A4C768_9GAMM</name>
<dbReference type="HOGENOM" id="CLU_709537_0_0_6"/>
<comment type="caution">
    <text evidence="3">The sequence shown here is derived from an EMBL/GenBank/DDBJ whole genome shotgun (WGS) entry which is preliminary data.</text>
</comment>
<sequence>MNQLQRVSITKLTVGCYVERVSKQLGDVRVVQTGWVRNQKSIDDLKKKGVIEVIIDQSKEMQSNKVAAAPAKIEQPPIKTKQLSFANEFDQALQTYNQLEKAMQDIEQRVISFQPINIWQLELLIHAILESTKRNPSCLLCITKIKTIPDSIIGHSMRVAILLAATHHLVTKKQENIISLILCALLHDLGKYKLAGQLQKQDHLLNSYLKIQRHKYCQSTLQILSNSGGAPEDTVLLCQYQLVNLQNEPKSAIELAQHLHPMLELFMICDTFDSLSSGFEGEKSISSKACYQYLIKKSPLQFNNTLIKRVIKQLGMYPAGFLVQLESGKLGYIKGFKDNNTSTPLIHCFYNVKSKLYINIHEVILSAELSDDKIEANVLASQFGLDLTSHLSSL</sequence>
<dbReference type="AlphaFoldDB" id="A4C768"/>
<feature type="domain" description="DUF3391" evidence="2">
    <location>
        <begin position="5"/>
        <end position="117"/>
    </location>
</feature>
<dbReference type="eggNOG" id="COG2206">
    <property type="taxonomic scope" value="Bacteria"/>
</dbReference>
<dbReference type="OrthoDB" id="6289714at2"/>
<dbReference type="Proteomes" id="UP000006201">
    <property type="component" value="Unassembled WGS sequence"/>
</dbReference>
<dbReference type="CDD" id="cd00077">
    <property type="entry name" value="HDc"/>
    <property type="match status" value="1"/>
</dbReference>